<name>A0ABQ0VX53_9BACI</name>
<proteinExistence type="predicted"/>
<dbReference type="EMBL" id="BJWJ01000044">
    <property type="protein sequence ID" value="GEM05669.1"/>
    <property type="molecule type" value="Genomic_DNA"/>
</dbReference>
<organism evidence="1 2">
    <name type="scientific">Halolactibacillus miurensis</name>
    <dbReference type="NCBI Taxonomy" id="306541"/>
    <lineage>
        <taxon>Bacteria</taxon>
        <taxon>Bacillati</taxon>
        <taxon>Bacillota</taxon>
        <taxon>Bacilli</taxon>
        <taxon>Bacillales</taxon>
        <taxon>Bacillaceae</taxon>
        <taxon>Halolactibacillus</taxon>
    </lineage>
</organism>
<sequence>MDEILSVELADLILHAVYATYQTEKGHNRARMIYDYLTRDYMQPINLEAVFRIGPEEHTGISDFIEEWRQFLLDTTGDQAATLLLEACLYQDDLDHLVETAHVGYKQHPILYLNACAQLLEREAFSMCETVGLSALNVLPENLIIRGEIANLTRAAAAKLAHQDIVDQCYKAAFQSESTLTNFFNLCHLPESKENIQAVATYVTQLPEQEVFDRDNNHQQWKTNDLSQKNKDILHFFSGKFDDIYEQCQTDKEPLGWGHDLKEVVVPLFILLLNQDNNLSKVQQLLSSRIIYQLEYKDTAENFLADVALWKHHVTIEKEAVNRYISWLKEEVDKKTETIVGEGHRKSYDKAALLIAALAETLVSHGLINSKDTLLDHYKQVHSRKTAFKRECDALK</sequence>
<dbReference type="RefSeq" id="WP_089855155.1">
    <property type="nucleotide sequence ID" value="NZ_BJWJ01000044.1"/>
</dbReference>
<evidence type="ECO:0000313" key="1">
    <source>
        <dbReference type="EMBL" id="GEM05669.1"/>
    </source>
</evidence>
<comment type="caution">
    <text evidence="1">The sequence shown here is derived from an EMBL/GenBank/DDBJ whole genome shotgun (WGS) entry which is preliminary data.</text>
</comment>
<keyword evidence="2" id="KW-1185">Reference proteome</keyword>
<dbReference type="Proteomes" id="UP000321773">
    <property type="component" value="Unassembled WGS sequence"/>
</dbReference>
<evidence type="ECO:0000313" key="2">
    <source>
        <dbReference type="Proteomes" id="UP000321773"/>
    </source>
</evidence>
<reference evidence="1 2" key="1">
    <citation type="submission" date="2019-07" db="EMBL/GenBank/DDBJ databases">
        <title>Whole genome shotgun sequence of Halolactibacillus miurensis NBRC 100873.</title>
        <authorList>
            <person name="Hosoyama A."/>
            <person name="Uohara A."/>
            <person name="Ohji S."/>
            <person name="Ichikawa N."/>
        </authorList>
    </citation>
    <scope>NUCLEOTIDE SEQUENCE [LARGE SCALE GENOMIC DNA]</scope>
    <source>
        <strain evidence="1 2">NBRC 100873</strain>
    </source>
</reference>
<gene>
    <name evidence="1" type="ORF">HMI01_26570</name>
</gene>
<protein>
    <submittedName>
        <fullName evidence="1">Uncharacterized protein</fullName>
    </submittedName>
</protein>
<accession>A0ABQ0VX53</accession>